<sequence>MTESSGLSTLKRKIPRDLQRQVDDIQIKIPRTTGPHDDLDNSKKRWLVVGICLHNIISPVLRNYVVPVITKLCYSLTRLHKINQQTYRSYLRRYPPTNKELNYEAINSNKDKFKWRRALYDYRVKSPVDLSRLFLQTHMAHFTAFDDSCDSSALLGIIVNIDRFPAIVQADAKKIRSNIRNPWAHCDFSAWTATKYTDSFKLMGQLITNLRLSNREENSILGELNRWATNGKNFLSGTGLDVEIVDGFRQQTHILSEYVQRVCTRTDSQFDTVQKELTDLESVSNI</sequence>
<name>A0A8S3UVM6_MYTED</name>
<gene>
    <name evidence="1" type="ORF">MEDL_61374</name>
</gene>
<protein>
    <submittedName>
        <fullName evidence="1">Uncharacterized protein</fullName>
    </submittedName>
</protein>
<evidence type="ECO:0000313" key="2">
    <source>
        <dbReference type="Proteomes" id="UP000683360"/>
    </source>
</evidence>
<accession>A0A8S3UVM6</accession>
<dbReference type="Proteomes" id="UP000683360">
    <property type="component" value="Unassembled WGS sequence"/>
</dbReference>
<dbReference type="AlphaFoldDB" id="A0A8S3UVM6"/>
<dbReference type="OrthoDB" id="5988093at2759"/>
<proteinExistence type="predicted"/>
<keyword evidence="2" id="KW-1185">Reference proteome</keyword>
<reference evidence="1" key="1">
    <citation type="submission" date="2021-03" db="EMBL/GenBank/DDBJ databases">
        <authorList>
            <person name="Bekaert M."/>
        </authorList>
    </citation>
    <scope>NUCLEOTIDE SEQUENCE</scope>
</reference>
<dbReference type="EMBL" id="CAJPWZ010002975">
    <property type="protein sequence ID" value="CAG2249598.1"/>
    <property type="molecule type" value="Genomic_DNA"/>
</dbReference>
<organism evidence="1 2">
    <name type="scientific">Mytilus edulis</name>
    <name type="common">Blue mussel</name>
    <dbReference type="NCBI Taxonomy" id="6550"/>
    <lineage>
        <taxon>Eukaryota</taxon>
        <taxon>Metazoa</taxon>
        <taxon>Spiralia</taxon>
        <taxon>Lophotrochozoa</taxon>
        <taxon>Mollusca</taxon>
        <taxon>Bivalvia</taxon>
        <taxon>Autobranchia</taxon>
        <taxon>Pteriomorphia</taxon>
        <taxon>Mytilida</taxon>
        <taxon>Mytiloidea</taxon>
        <taxon>Mytilidae</taxon>
        <taxon>Mytilinae</taxon>
        <taxon>Mytilus</taxon>
    </lineage>
</organism>
<evidence type="ECO:0000313" key="1">
    <source>
        <dbReference type="EMBL" id="CAG2249598.1"/>
    </source>
</evidence>
<comment type="caution">
    <text evidence="1">The sequence shown here is derived from an EMBL/GenBank/DDBJ whole genome shotgun (WGS) entry which is preliminary data.</text>
</comment>